<proteinExistence type="predicted"/>
<dbReference type="Proteomes" id="UP000824193">
    <property type="component" value="Unassembled WGS sequence"/>
</dbReference>
<protein>
    <submittedName>
        <fullName evidence="2">Uncharacterized protein</fullName>
    </submittedName>
</protein>
<reference evidence="2" key="2">
    <citation type="submission" date="2021-04" db="EMBL/GenBank/DDBJ databases">
        <authorList>
            <person name="Gilroy R."/>
        </authorList>
    </citation>
    <scope>NUCLEOTIDE SEQUENCE</scope>
    <source>
        <strain evidence="2">2239</strain>
    </source>
</reference>
<feature type="transmembrane region" description="Helical" evidence="1">
    <location>
        <begin position="127"/>
        <end position="150"/>
    </location>
</feature>
<evidence type="ECO:0000313" key="2">
    <source>
        <dbReference type="EMBL" id="HIX05075.1"/>
    </source>
</evidence>
<dbReference type="AlphaFoldDB" id="A0A9D1V2S3"/>
<organism evidence="2 3">
    <name type="scientific">Candidatus Allofournierella pullicola</name>
    <dbReference type="NCBI Taxonomy" id="2838596"/>
    <lineage>
        <taxon>Bacteria</taxon>
        <taxon>Bacillati</taxon>
        <taxon>Bacillota</taxon>
        <taxon>Clostridia</taxon>
        <taxon>Eubacteriales</taxon>
        <taxon>Oscillospiraceae</taxon>
        <taxon>Allofournierella</taxon>
    </lineage>
</organism>
<sequence length="157" mass="17267">MNIRVGILWRVPVFCLLSSLACYWLTIFPGALIYVNRTVGENGTIEVSTDPVRSVLFQTVLILAVLLAGGLWAFRSMTRREIAASAALLILPMLAIVLAQLFLPAFPLKVSLFLSRFYCWTGNLASLLMQLSLPLPAATILAQFAPLLFIPFGRRAA</sequence>
<feature type="transmembrane region" description="Helical" evidence="1">
    <location>
        <begin position="55"/>
        <end position="74"/>
    </location>
</feature>
<evidence type="ECO:0000313" key="3">
    <source>
        <dbReference type="Proteomes" id="UP000824193"/>
    </source>
</evidence>
<keyword evidence="1" id="KW-0472">Membrane</keyword>
<feature type="transmembrane region" description="Helical" evidence="1">
    <location>
        <begin position="7"/>
        <end position="35"/>
    </location>
</feature>
<keyword evidence="1" id="KW-1133">Transmembrane helix</keyword>
<comment type="caution">
    <text evidence="2">The sequence shown here is derived from an EMBL/GenBank/DDBJ whole genome shotgun (WGS) entry which is preliminary data.</text>
</comment>
<accession>A0A9D1V2S3</accession>
<keyword evidence="1" id="KW-0812">Transmembrane</keyword>
<feature type="transmembrane region" description="Helical" evidence="1">
    <location>
        <begin position="86"/>
        <end position="107"/>
    </location>
</feature>
<evidence type="ECO:0000256" key="1">
    <source>
        <dbReference type="SAM" id="Phobius"/>
    </source>
</evidence>
<name>A0A9D1V2S3_9FIRM</name>
<dbReference type="PROSITE" id="PS51257">
    <property type="entry name" value="PROKAR_LIPOPROTEIN"/>
    <property type="match status" value="1"/>
</dbReference>
<reference evidence="2" key="1">
    <citation type="journal article" date="2021" name="PeerJ">
        <title>Extensive microbial diversity within the chicken gut microbiome revealed by metagenomics and culture.</title>
        <authorList>
            <person name="Gilroy R."/>
            <person name="Ravi A."/>
            <person name="Getino M."/>
            <person name="Pursley I."/>
            <person name="Horton D.L."/>
            <person name="Alikhan N.F."/>
            <person name="Baker D."/>
            <person name="Gharbi K."/>
            <person name="Hall N."/>
            <person name="Watson M."/>
            <person name="Adriaenssens E.M."/>
            <person name="Foster-Nyarko E."/>
            <person name="Jarju S."/>
            <person name="Secka A."/>
            <person name="Antonio M."/>
            <person name="Oren A."/>
            <person name="Chaudhuri R.R."/>
            <person name="La Ragione R."/>
            <person name="Hildebrand F."/>
            <person name="Pallen M.J."/>
        </authorList>
    </citation>
    <scope>NUCLEOTIDE SEQUENCE</scope>
    <source>
        <strain evidence="2">2239</strain>
    </source>
</reference>
<dbReference type="EMBL" id="DXFW01000008">
    <property type="protein sequence ID" value="HIX05075.1"/>
    <property type="molecule type" value="Genomic_DNA"/>
</dbReference>
<gene>
    <name evidence="2" type="ORF">H9865_03035</name>
</gene>